<evidence type="ECO:0000313" key="2">
    <source>
        <dbReference type="EMBL" id="CAB4024151.1"/>
    </source>
</evidence>
<name>A0A7D9J8K0_PARCT</name>
<evidence type="ECO:0000313" key="3">
    <source>
        <dbReference type="Proteomes" id="UP001152795"/>
    </source>
</evidence>
<dbReference type="InterPro" id="IPR012479">
    <property type="entry name" value="SAP30BP"/>
</dbReference>
<dbReference type="Proteomes" id="UP001152795">
    <property type="component" value="Unassembled WGS sequence"/>
</dbReference>
<organism evidence="2 3">
    <name type="scientific">Paramuricea clavata</name>
    <name type="common">Red gorgonian</name>
    <name type="synonym">Violescent sea-whip</name>
    <dbReference type="NCBI Taxonomy" id="317549"/>
    <lineage>
        <taxon>Eukaryota</taxon>
        <taxon>Metazoa</taxon>
        <taxon>Cnidaria</taxon>
        <taxon>Anthozoa</taxon>
        <taxon>Octocorallia</taxon>
        <taxon>Malacalcyonacea</taxon>
        <taxon>Plexauridae</taxon>
        <taxon>Paramuricea</taxon>
    </lineage>
</organism>
<comment type="caution">
    <text evidence="2">The sequence shown here is derived from an EMBL/GenBank/DDBJ whole genome shotgun (WGS) entry which is preliminary data.</text>
</comment>
<dbReference type="GO" id="GO:0005634">
    <property type="term" value="C:nucleus"/>
    <property type="evidence" value="ECO:0007669"/>
    <property type="project" value="TreeGrafter"/>
</dbReference>
<proteinExistence type="predicted"/>
<evidence type="ECO:0000256" key="1">
    <source>
        <dbReference type="SAM" id="MobiDB-lite"/>
    </source>
</evidence>
<keyword evidence="3" id="KW-1185">Reference proteome</keyword>
<dbReference type="PANTHER" id="PTHR13464">
    <property type="entry name" value="TRANSCRIPTIONAL REGULATOR PROTEIN HCNGP"/>
    <property type="match status" value="1"/>
</dbReference>
<feature type="non-terminal residue" evidence="2">
    <location>
        <position position="1"/>
    </location>
</feature>
<protein>
    <submittedName>
        <fullName evidence="2">SAP30-binding isoform X2</fullName>
    </submittedName>
</protein>
<dbReference type="EMBL" id="CACRXK020012865">
    <property type="protein sequence ID" value="CAB4024151.1"/>
    <property type="molecule type" value="Genomic_DNA"/>
</dbReference>
<dbReference type="AlphaFoldDB" id="A0A7D9J8K0"/>
<feature type="compositionally biased region" description="Basic and acidic residues" evidence="1">
    <location>
        <begin position="73"/>
        <end position="86"/>
    </location>
</feature>
<dbReference type="GO" id="GO:0006355">
    <property type="term" value="P:regulation of DNA-templated transcription"/>
    <property type="evidence" value="ECO:0007669"/>
    <property type="project" value="InterPro"/>
</dbReference>
<reference evidence="2" key="1">
    <citation type="submission" date="2020-04" db="EMBL/GenBank/DDBJ databases">
        <authorList>
            <person name="Alioto T."/>
            <person name="Alioto T."/>
            <person name="Gomez Garrido J."/>
        </authorList>
    </citation>
    <scope>NUCLEOTIDE SEQUENCE</scope>
    <source>
        <strain evidence="2">A484AB</strain>
    </source>
</reference>
<feature type="compositionally biased region" description="Low complexity" evidence="1">
    <location>
        <begin position="91"/>
        <end position="109"/>
    </location>
</feature>
<accession>A0A7D9J8K0</accession>
<dbReference type="Pfam" id="PF07818">
    <property type="entry name" value="HCNGP"/>
    <property type="match status" value="1"/>
</dbReference>
<sequence>EKIENLLETKNRTGRDLKHTIQRKKNFRNPSIYEKLIAFCAINETGTNYPEHIYDPFSWTEDSFYERLSKIQKENHEKKQRERSNKVEFISATKKTTGTSSGASTSGTSDEAARRRRSKWDVTSSGTAALTIPQSAVQTIASVQAVVAANSKLVTVQVKKT</sequence>
<feature type="region of interest" description="Disordered" evidence="1">
    <location>
        <begin position="73"/>
        <end position="125"/>
    </location>
</feature>
<dbReference type="OrthoDB" id="1714508at2759"/>
<dbReference type="PANTHER" id="PTHR13464:SF0">
    <property type="entry name" value="SAP30-BINDING PROTEIN"/>
    <property type="match status" value="1"/>
</dbReference>
<gene>
    <name evidence="2" type="ORF">PACLA_8A075177</name>
</gene>